<reference evidence="1" key="1">
    <citation type="journal article" date="2020" name="Stud. Mycol.">
        <title>101 Dothideomycetes genomes: a test case for predicting lifestyles and emergence of pathogens.</title>
        <authorList>
            <person name="Haridas S."/>
            <person name="Albert R."/>
            <person name="Binder M."/>
            <person name="Bloem J."/>
            <person name="Labutti K."/>
            <person name="Salamov A."/>
            <person name="Andreopoulos B."/>
            <person name="Baker S."/>
            <person name="Barry K."/>
            <person name="Bills G."/>
            <person name="Bluhm B."/>
            <person name="Cannon C."/>
            <person name="Castanera R."/>
            <person name="Culley D."/>
            <person name="Daum C."/>
            <person name="Ezra D."/>
            <person name="Gonzalez J."/>
            <person name="Henrissat B."/>
            <person name="Kuo A."/>
            <person name="Liang C."/>
            <person name="Lipzen A."/>
            <person name="Lutzoni F."/>
            <person name="Magnuson J."/>
            <person name="Mondo S."/>
            <person name="Nolan M."/>
            <person name="Ohm R."/>
            <person name="Pangilinan J."/>
            <person name="Park H.-J."/>
            <person name="Ramirez L."/>
            <person name="Alfaro M."/>
            <person name="Sun H."/>
            <person name="Tritt A."/>
            <person name="Yoshinaga Y."/>
            <person name="Zwiers L.-H."/>
            <person name="Turgeon B."/>
            <person name="Goodwin S."/>
            <person name="Spatafora J."/>
            <person name="Crous P."/>
            <person name="Grigoriev I."/>
        </authorList>
    </citation>
    <scope>NUCLEOTIDE SEQUENCE</scope>
    <source>
        <strain evidence="1">CBS 627.86</strain>
    </source>
</reference>
<gene>
    <name evidence="1" type="ORF">BDV96DRAFT_570352</name>
</gene>
<keyword evidence="2" id="KW-1185">Reference proteome</keyword>
<dbReference type="Proteomes" id="UP000799770">
    <property type="component" value="Unassembled WGS sequence"/>
</dbReference>
<proteinExistence type="predicted"/>
<evidence type="ECO:0000313" key="2">
    <source>
        <dbReference type="Proteomes" id="UP000799770"/>
    </source>
</evidence>
<organism evidence="1 2">
    <name type="scientific">Lophiotrema nucula</name>
    <dbReference type="NCBI Taxonomy" id="690887"/>
    <lineage>
        <taxon>Eukaryota</taxon>
        <taxon>Fungi</taxon>
        <taxon>Dikarya</taxon>
        <taxon>Ascomycota</taxon>
        <taxon>Pezizomycotina</taxon>
        <taxon>Dothideomycetes</taxon>
        <taxon>Pleosporomycetidae</taxon>
        <taxon>Pleosporales</taxon>
        <taxon>Lophiotremataceae</taxon>
        <taxon>Lophiotrema</taxon>
    </lineage>
</organism>
<sequence>MLGPDGIKDIAKMDPREGAALLEAHIENFDGEAAMTMWLQTKPKILYKGGARSRFAAAFHPRENKFEVEVLFSKAPTDFHPTCNQIFYFGEELELALKYAWWAENRVPAEAACVLQVALPASKMSEGVYVDDAKRWERLVWHSRRVDSHGQPLEAAPDTVVSLLNERILVGPICGMSPHVVQGLPRGGWQRLTKIRLSNNQNATQVVFMNPRTFVERCEEILWVLSSVSWRGNSSQDLLVMHGLRVQPLNVGQIAAS</sequence>
<evidence type="ECO:0000313" key="1">
    <source>
        <dbReference type="EMBL" id="KAF2117518.1"/>
    </source>
</evidence>
<dbReference type="OrthoDB" id="5429780at2759"/>
<protein>
    <submittedName>
        <fullName evidence="1">Uncharacterized protein</fullName>
    </submittedName>
</protein>
<dbReference type="AlphaFoldDB" id="A0A6A5ZGL2"/>
<accession>A0A6A5ZGL2</accession>
<dbReference type="EMBL" id="ML977318">
    <property type="protein sequence ID" value="KAF2117518.1"/>
    <property type="molecule type" value="Genomic_DNA"/>
</dbReference>
<name>A0A6A5ZGL2_9PLEO</name>